<feature type="compositionally biased region" description="Basic residues" evidence="1">
    <location>
        <begin position="79"/>
        <end position="93"/>
    </location>
</feature>
<evidence type="ECO:0000313" key="2">
    <source>
        <dbReference type="EnsemblPlants" id="TuG1812G0700002958.01.T01"/>
    </source>
</evidence>
<keyword evidence="3" id="KW-1185">Reference proteome</keyword>
<feature type="region of interest" description="Disordered" evidence="1">
    <location>
        <begin position="37"/>
        <end position="110"/>
    </location>
</feature>
<sequence length="129" mass="14428">HRSLATYKCSATPLLTLVASHPHSPLFLSVSFARARSPTRHRRSRSHQPPLVAPRHPRASPSLSPSPMCSKLSRDSPYARHRAHLHRVYHRRSSSLPRLRSTSGRPDLSRELAVSSTVDSPLPFFILAT</sequence>
<dbReference type="AlphaFoldDB" id="A0A8R7R2I8"/>
<protein>
    <submittedName>
        <fullName evidence="2">Uncharacterized protein</fullName>
    </submittedName>
</protein>
<reference evidence="2" key="2">
    <citation type="submission" date="2018-03" db="EMBL/GenBank/DDBJ databases">
        <title>The Triticum urartu genome reveals the dynamic nature of wheat genome evolution.</title>
        <authorList>
            <person name="Ling H."/>
            <person name="Ma B."/>
            <person name="Shi X."/>
            <person name="Liu H."/>
            <person name="Dong L."/>
            <person name="Sun H."/>
            <person name="Cao Y."/>
            <person name="Gao Q."/>
            <person name="Zheng S."/>
            <person name="Li Y."/>
            <person name="Yu Y."/>
            <person name="Du H."/>
            <person name="Qi M."/>
            <person name="Li Y."/>
            <person name="Yu H."/>
            <person name="Cui Y."/>
            <person name="Wang N."/>
            <person name="Chen C."/>
            <person name="Wu H."/>
            <person name="Zhao Y."/>
            <person name="Zhang J."/>
            <person name="Li Y."/>
            <person name="Zhou W."/>
            <person name="Zhang B."/>
            <person name="Hu W."/>
            <person name="Eijk M."/>
            <person name="Tang J."/>
            <person name="Witsenboer H."/>
            <person name="Zhao S."/>
            <person name="Li Z."/>
            <person name="Zhang A."/>
            <person name="Wang D."/>
            <person name="Liang C."/>
        </authorList>
    </citation>
    <scope>NUCLEOTIDE SEQUENCE [LARGE SCALE GENOMIC DNA]</scope>
    <source>
        <strain evidence="2">cv. G1812</strain>
    </source>
</reference>
<dbReference type="Proteomes" id="UP000015106">
    <property type="component" value="Chromosome 7"/>
</dbReference>
<dbReference type="Gramene" id="TuG1812G0700002958.01.T01">
    <property type="protein sequence ID" value="TuG1812G0700002958.01.T01"/>
    <property type="gene ID" value="TuG1812G0700002958.01"/>
</dbReference>
<feature type="compositionally biased region" description="Basic residues" evidence="1">
    <location>
        <begin position="37"/>
        <end position="46"/>
    </location>
</feature>
<organism evidence="2 3">
    <name type="scientific">Triticum urartu</name>
    <name type="common">Red wild einkorn</name>
    <name type="synonym">Crithodium urartu</name>
    <dbReference type="NCBI Taxonomy" id="4572"/>
    <lineage>
        <taxon>Eukaryota</taxon>
        <taxon>Viridiplantae</taxon>
        <taxon>Streptophyta</taxon>
        <taxon>Embryophyta</taxon>
        <taxon>Tracheophyta</taxon>
        <taxon>Spermatophyta</taxon>
        <taxon>Magnoliopsida</taxon>
        <taxon>Liliopsida</taxon>
        <taxon>Poales</taxon>
        <taxon>Poaceae</taxon>
        <taxon>BOP clade</taxon>
        <taxon>Pooideae</taxon>
        <taxon>Triticodae</taxon>
        <taxon>Triticeae</taxon>
        <taxon>Triticinae</taxon>
        <taxon>Triticum</taxon>
    </lineage>
</organism>
<proteinExistence type="predicted"/>
<dbReference type="EnsemblPlants" id="TuG1812G0700002958.01.T01">
    <property type="protein sequence ID" value="TuG1812G0700002958.01.T01"/>
    <property type="gene ID" value="TuG1812G0700002958.01"/>
</dbReference>
<reference evidence="2" key="3">
    <citation type="submission" date="2022-06" db="UniProtKB">
        <authorList>
            <consortium name="EnsemblPlants"/>
        </authorList>
    </citation>
    <scope>IDENTIFICATION</scope>
</reference>
<evidence type="ECO:0000256" key="1">
    <source>
        <dbReference type="SAM" id="MobiDB-lite"/>
    </source>
</evidence>
<accession>A0A8R7R2I8</accession>
<name>A0A8R7R2I8_TRIUA</name>
<feature type="compositionally biased region" description="Low complexity" evidence="1">
    <location>
        <begin position="94"/>
        <end position="106"/>
    </location>
</feature>
<evidence type="ECO:0000313" key="3">
    <source>
        <dbReference type="Proteomes" id="UP000015106"/>
    </source>
</evidence>
<reference evidence="3" key="1">
    <citation type="journal article" date="2013" name="Nature">
        <title>Draft genome of the wheat A-genome progenitor Triticum urartu.</title>
        <authorList>
            <person name="Ling H.Q."/>
            <person name="Zhao S."/>
            <person name="Liu D."/>
            <person name="Wang J."/>
            <person name="Sun H."/>
            <person name="Zhang C."/>
            <person name="Fan H."/>
            <person name="Li D."/>
            <person name="Dong L."/>
            <person name="Tao Y."/>
            <person name="Gao C."/>
            <person name="Wu H."/>
            <person name="Li Y."/>
            <person name="Cui Y."/>
            <person name="Guo X."/>
            <person name="Zheng S."/>
            <person name="Wang B."/>
            <person name="Yu K."/>
            <person name="Liang Q."/>
            <person name="Yang W."/>
            <person name="Lou X."/>
            <person name="Chen J."/>
            <person name="Feng M."/>
            <person name="Jian J."/>
            <person name="Zhang X."/>
            <person name="Luo G."/>
            <person name="Jiang Y."/>
            <person name="Liu J."/>
            <person name="Wang Z."/>
            <person name="Sha Y."/>
            <person name="Zhang B."/>
            <person name="Wu H."/>
            <person name="Tang D."/>
            <person name="Shen Q."/>
            <person name="Xue P."/>
            <person name="Zou S."/>
            <person name="Wang X."/>
            <person name="Liu X."/>
            <person name="Wang F."/>
            <person name="Yang Y."/>
            <person name="An X."/>
            <person name="Dong Z."/>
            <person name="Zhang K."/>
            <person name="Zhang X."/>
            <person name="Luo M.C."/>
            <person name="Dvorak J."/>
            <person name="Tong Y."/>
            <person name="Wang J."/>
            <person name="Yang H."/>
            <person name="Li Z."/>
            <person name="Wang D."/>
            <person name="Zhang A."/>
            <person name="Wang J."/>
        </authorList>
    </citation>
    <scope>NUCLEOTIDE SEQUENCE</scope>
    <source>
        <strain evidence="3">cv. G1812</strain>
    </source>
</reference>